<gene>
    <name evidence="3" type="ORF">ADM99_02075</name>
</gene>
<organism evidence="3 4">
    <name type="scientific">Leptolinea tardivitalis</name>
    <dbReference type="NCBI Taxonomy" id="229920"/>
    <lineage>
        <taxon>Bacteria</taxon>
        <taxon>Bacillati</taxon>
        <taxon>Chloroflexota</taxon>
        <taxon>Anaerolineae</taxon>
        <taxon>Anaerolineales</taxon>
        <taxon>Anaerolineaceae</taxon>
        <taxon>Leptolinea</taxon>
    </lineage>
</organism>
<evidence type="ECO:0000313" key="3">
    <source>
        <dbReference type="EMBL" id="KPL74042.1"/>
    </source>
</evidence>
<evidence type="ECO:0000313" key="4">
    <source>
        <dbReference type="Proteomes" id="UP000050430"/>
    </source>
</evidence>
<comment type="caution">
    <text evidence="3">The sequence shown here is derived from an EMBL/GenBank/DDBJ whole genome shotgun (WGS) entry which is preliminary data.</text>
</comment>
<protein>
    <recommendedName>
        <fullName evidence="2">Nbr1 FW domain-containing protein</fullName>
    </recommendedName>
</protein>
<dbReference type="RefSeq" id="WP_062423015.1">
    <property type="nucleotide sequence ID" value="NZ_BBYA01000012.1"/>
</dbReference>
<dbReference type="Gene3D" id="2.60.40.10">
    <property type="entry name" value="Immunoglobulins"/>
    <property type="match status" value="1"/>
</dbReference>
<feature type="region of interest" description="Disordered" evidence="1">
    <location>
        <begin position="34"/>
        <end position="57"/>
    </location>
</feature>
<name>A0A0N8GM16_9CHLR</name>
<keyword evidence="4" id="KW-1185">Reference proteome</keyword>
<evidence type="ECO:0000259" key="2">
    <source>
        <dbReference type="Pfam" id="PF16158"/>
    </source>
</evidence>
<dbReference type="CDD" id="cd14947">
    <property type="entry name" value="NBR1_like"/>
    <property type="match status" value="1"/>
</dbReference>
<dbReference type="InterPro" id="IPR013783">
    <property type="entry name" value="Ig-like_fold"/>
</dbReference>
<feature type="domain" description="Nbr1 FW" evidence="2">
    <location>
        <begin position="319"/>
        <end position="424"/>
    </location>
</feature>
<dbReference type="EMBL" id="LGCK01000004">
    <property type="protein sequence ID" value="KPL74042.1"/>
    <property type="molecule type" value="Genomic_DNA"/>
</dbReference>
<dbReference type="Pfam" id="PF16158">
    <property type="entry name" value="N_BRCA1_IG"/>
    <property type="match status" value="1"/>
</dbReference>
<dbReference type="OrthoDB" id="162090at2"/>
<proteinExistence type="predicted"/>
<sequence length="457" mass="49541">MNTASARKVLSILFIGTIIGGLLSGFNLPGEYENGHPVGYPDQRNQTDSTPTPTPTVEAPTRYFMQYDDISFYYISSVASKVTGSTLDKNLDVNNPITPKLDQFEFQNYAAISQLKPRITVFALQDLKDLGGESVNRQADKLKQLLSSLTANPAGDLPMLLGEPAVQLMRANLESVKFQNGSGIRYITQYGEQPWPFDNSRLFYTYQGLTDDGAYYVSAVLPVNHAALEGDDGLARMQEDYGQFQSNYPAYIDYIQKQLNAEQPNSFSPSLASLDAMIKSLVIEKKAPAAGKPTIQPTVTVTNSPSGCTNLAGFVADITVPDNTTFEPGAAFKKVWRLKNIGTCTWTTDYRLVFLSGDAMGAQAASKLTNASVPPNGNLDVSVSLTAPENPGSYQGYFKMRAPGGAVFGIQPNGSNAFWVLINVALPEEGETPSAPLKPIKPKLTLIVPTKLVPIKP</sequence>
<dbReference type="Proteomes" id="UP000050430">
    <property type="component" value="Unassembled WGS sequence"/>
</dbReference>
<dbReference type="PANTHER" id="PTHR20930:SF0">
    <property type="entry name" value="PROTEIN ILRUN"/>
    <property type="match status" value="1"/>
</dbReference>
<reference evidence="3 4" key="1">
    <citation type="submission" date="2015-07" db="EMBL/GenBank/DDBJ databases">
        <title>Genome sequence of Leptolinea tardivitalis DSM 16556.</title>
        <authorList>
            <person name="Hemp J."/>
            <person name="Ward L.M."/>
            <person name="Pace L.A."/>
            <person name="Fischer W.W."/>
        </authorList>
    </citation>
    <scope>NUCLEOTIDE SEQUENCE [LARGE SCALE GENOMIC DNA]</scope>
    <source>
        <strain evidence="3 4">YMTK-2</strain>
    </source>
</reference>
<dbReference type="InterPro" id="IPR032350">
    <property type="entry name" value="Nbr1_FW"/>
</dbReference>
<dbReference type="PANTHER" id="PTHR20930">
    <property type="entry name" value="OVARIAN CARCINOMA ANTIGEN CA125-RELATED"/>
    <property type="match status" value="1"/>
</dbReference>
<dbReference type="AlphaFoldDB" id="A0A0N8GM16"/>
<evidence type="ECO:0000256" key="1">
    <source>
        <dbReference type="SAM" id="MobiDB-lite"/>
    </source>
</evidence>
<dbReference type="STRING" id="229920.ADM99_02075"/>
<accession>A0A0N8GM16</accession>